<proteinExistence type="predicted"/>
<dbReference type="EMBL" id="KF831421">
    <property type="protein sequence ID" value="AJG38121.1"/>
    <property type="molecule type" value="Genomic_DNA"/>
</dbReference>
<protein>
    <submittedName>
        <fullName evidence="1">Uncharacterized protein</fullName>
    </submittedName>
</protein>
<dbReference type="AlphaFoldDB" id="A0A0B5KC22"/>
<evidence type="ECO:0000313" key="1">
    <source>
        <dbReference type="EMBL" id="AJG38121.1"/>
    </source>
</evidence>
<accession>A0A0B5KC22</accession>
<organism evidence="1">
    <name type="scientific">bacterium enrichment culture clone fosmid MGS-K1</name>
    <dbReference type="NCBI Taxonomy" id="1549356"/>
    <lineage>
        <taxon>Bacteria</taxon>
        <taxon>environmental samples</taxon>
    </lineage>
</organism>
<sequence>MTKDKKHDIDLMDATFEELAEALSSGSDVTMSTRSVVLIVRGYLSGWKLEEGVTWKRVNGVYVFPPDGIADLMWGKYPEWTQALLDKYQKSKGGSQ</sequence>
<reference evidence="1" key="1">
    <citation type="journal article" date="2015" name="Environ. Microbiol.">
        <title>Pressure adaptation is linked to thermal adaptation in salt-saturated marine habitats.</title>
        <authorList>
            <consortium name="The MAMBA Consortium"/>
            <person name="Alcaide M."/>
            <person name="Stogios P.J."/>
            <person name="Lafraya A."/>
            <person name="Tchigvintsev A."/>
            <person name="Flick R."/>
            <person name="Bargiela R."/>
            <person name="Chernikova T.N."/>
            <person name="Reva O.N."/>
            <person name="Hai T."/>
            <person name="Leggewie C.C."/>
            <person name="Katzke N."/>
            <person name="La Cono V."/>
            <person name="Matesanz R."/>
            <person name="Jebbar M."/>
            <person name="Jaeger K.E."/>
            <person name="Yakimov M.M."/>
            <person name="Yakunin A.F."/>
            <person name="Golyshin P.N."/>
            <person name="Golyshina O.V."/>
            <person name="Savchenko A."/>
            <person name="Ferrer M."/>
        </authorList>
    </citation>
    <scope>NUCLEOTIDE SEQUENCE</scope>
</reference>
<name>A0A0B5KC22_9BACT</name>